<keyword evidence="11 12" id="KW-0407">Ion channel</keyword>
<evidence type="ECO:0000256" key="8">
    <source>
        <dbReference type="ARBA" id="ARBA00023065"/>
    </source>
</evidence>
<evidence type="ECO:0000313" key="15">
    <source>
        <dbReference type="Proteomes" id="UP000677054"/>
    </source>
</evidence>
<evidence type="ECO:0000256" key="6">
    <source>
        <dbReference type="ARBA" id="ARBA00022989"/>
    </source>
</evidence>
<keyword evidence="15" id="KW-1185">Reference proteome</keyword>
<reference evidence="14" key="1">
    <citation type="submission" date="2020-11" db="EMBL/GenBank/DDBJ databases">
        <authorList>
            <person name="Tran Van P."/>
        </authorList>
    </citation>
    <scope>NUCLEOTIDE SEQUENCE</scope>
</reference>
<dbReference type="Proteomes" id="UP000677054">
    <property type="component" value="Unassembled WGS sequence"/>
</dbReference>
<keyword evidence="3 12" id="KW-0813">Transport</keyword>
<keyword evidence="5 12" id="KW-0812">Transmembrane</keyword>
<keyword evidence="10 12" id="KW-0739">Sodium transport</keyword>
<keyword evidence="4 12" id="KW-0894">Sodium channel</keyword>
<evidence type="ECO:0000256" key="2">
    <source>
        <dbReference type="ARBA" id="ARBA00007193"/>
    </source>
</evidence>
<dbReference type="InterPro" id="IPR001873">
    <property type="entry name" value="ENaC"/>
</dbReference>
<evidence type="ECO:0000256" key="3">
    <source>
        <dbReference type="ARBA" id="ARBA00022448"/>
    </source>
</evidence>
<dbReference type="PANTHER" id="PTHR11690:SF248">
    <property type="entry name" value="PICKPOCKET 17, ISOFORM A"/>
    <property type="match status" value="1"/>
</dbReference>
<comment type="similarity">
    <text evidence="2 12">Belongs to the amiloride-sensitive sodium channel (TC 1.A.6) family.</text>
</comment>
<sequence length="382" mass="43005">MRNEMWIAMFLAGTVVTIYCTYLVVVDYLSYPVITYVSMSHARKMAFPAVTVCNSNPIVCYKLGQLRDLLPELWNVSGCRIEALMLVPVSWLNSSNWNAEELKNGLNGYLQEVVNTTELALTIVDQGYTYTNNLPLLNLMSGTNKNSRLDSLLKSLLYVAPVEFKARNGSRAFDVLIAYMMGKGDLTSGTTQASTNPVVVASTTSVNASSNGNGSSNVDGLRGFGVQDSKDATEDYLNEFQTNAAPTIWDMLHVQHRLESKRFNRREEDRKQNWRRNSYVRNPSASSVGARITIHSANEWPNPVEQGYIVQPNTRNVFALQVVNMSRLESPYSTDCFSDWHETEYKPYSMDNPNASLDYTQVVSKLKSIIDDTTRRVPLFYV</sequence>
<evidence type="ECO:0000256" key="10">
    <source>
        <dbReference type="ARBA" id="ARBA00023201"/>
    </source>
</evidence>
<dbReference type="EMBL" id="LR901204">
    <property type="protein sequence ID" value="CAD7248051.1"/>
    <property type="molecule type" value="Genomic_DNA"/>
</dbReference>
<evidence type="ECO:0000256" key="13">
    <source>
        <dbReference type="SAM" id="Phobius"/>
    </source>
</evidence>
<organism evidence="14">
    <name type="scientific">Darwinula stevensoni</name>
    <dbReference type="NCBI Taxonomy" id="69355"/>
    <lineage>
        <taxon>Eukaryota</taxon>
        <taxon>Metazoa</taxon>
        <taxon>Ecdysozoa</taxon>
        <taxon>Arthropoda</taxon>
        <taxon>Crustacea</taxon>
        <taxon>Oligostraca</taxon>
        <taxon>Ostracoda</taxon>
        <taxon>Podocopa</taxon>
        <taxon>Podocopida</taxon>
        <taxon>Darwinulocopina</taxon>
        <taxon>Darwinuloidea</taxon>
        <taxon>Darwinulidae</taxon>
        <taxon>Darwinula</taxon>
    </lineage>
</organism>
<accession>A0A7R8XCK7</accession>
<evidence type="ECO:0000313" key="14">
    <source>
        <dbReference type="EMBL" id="CAD7248051.1"/>
    </source>
</evidence>
<keyword evidence="7" id="KW-0915">Sodium</keyword>
<evidence type="ECO:0000256" key="7">
    <source>
        <dbReference type="ARBA" id="ARBA00023053"/>
    </source>
</evidence>
<gene>
    <name evidence="14" type="ORF">DSTB1V02_LOCUS7874</name>
</gene>
<dbReference type="PANTHER" id="PTHR11690">
    <property type="entry name" value="AMILORIDE-SENSITIVE SODIUM CHANNEL-RELATED"/>
    <property type="match status" value="1"/>
</dbReference>
<dbReference type="AlphaFoldDB" id="A0A7R8XCK7"/>
<dbReference type="OrthoDB" id="6021021at2759"/>
<evidence type="ECO:0000256" key="4">
    <source>
        <dbReference type="ARBA" id="ARBA00022461"/>
    </source>
</evidence>
<keyword evidence="6 13" id="KW-1133">Transmembrane helix</keyword>
<dbReference type="PRINTS" id="PR01078">
    <property type="entry name" value="AMINACHANNEL"/>
</dbReference>
<comment type="subcellular location">
    <subcellularLocation>
        <location evidence="1">Membrane</location>
        <topology evidence="1">Multi-pass membrane protein</topology>
    </subcellularLocation>
</comment>
<evidence type="ECO:0000256" key="12">
    <source>
        <dbReference type="RuleBase" id="RU000679"/>
    </source>
</evidence>
<evidence type="ECO:0000256" key="11">
    <source>
        <dbReference type="ARBA" id="ARBA00023303"/>
    </source>
</evidence>
<dbReference type="GO" id="GO:0005886">
    <property type="term" value="C:plasma membrane"/>
    <property type="evidence" value="ECO:0007669"/>
    <property type="project" value="TreeGrafter"/>
</dbReference>
<proteinExistence type="inferred from homology"/>
<feature type="transmembrane region" description="Helical" evidence="13">
    <location>
        <begin position="6"/>
        <end position="29"/>
    </location>
</feature>
<name>A0A7R8XCK7_9CRUS</name>
<evidence type="ECO:0000256" key="5">
    <source>
        <dbReference type="ARBA" id="ARBA00022692"/>
    </source>
</evidence>
<evidence type="ECO:0000256" key="1">
    <source>
        <dbReference type="ARBA" id="ARBA00004141"/>
    </source>
</evidence>
<dbReference type="EMBL" id="CAJPEV010001687">
    <property type="protein sequence ID" value="CAG0893869.1"/>
    <property type="molecule type" value="Genomic_DNA"/>
</dbReference>
<dbReference type="Pfam" id="PF00858">
    <property type="entry name" value="ASC"/>
    <property type="match status" value="2"/>
</dbReference>
<keyword evidence="8 12" id="KW-0406">Ion transport</keyword>
<evidence type="ECO:0000256" key="9">
    <source>
        <dbReference type="ARBA" id="ARBA00023136"/>
    </source>
</evidence>
<dbReference type="Gene3D" id="2.60.470.10">
    <property type="entry name" value="Acid-sensing ion channels like domains"/>
    <property type="match status" value="1"/>
</dbReference>
<protein>
    <submittedName>
        <fullName evidence="14">Uncharacterized protein</fullName>
    </submittedName>
</protein>
<dbReference type="GO" id="GO:0015280">
    <property type="term" value="F:ligand-gated sodium channel activity"/>
    <property type="evidence" value="ECO:0007669"/>
    <property type="project" value="TreeGrafter"/>
</dbReference>
<keyword evidence="9 13" id="KW-0472">Membrane</keyword>